<dbReference type="RefSeq" id="WP_157522694.1">
    <property type="nucleotide sequence ID" value="NZ_CP066775.1"/>
</dbReference>
<gene>
    <name evidence="2" type="ORF">GO620_001945</name>
</gene>
<evidence type="ECO:0000259" key="1">
    <source>
        <dbReference type="Pfam" id="PF02518"/>
    </source>
</evidence>
<keyword evidence="2" id="KW-0067">ATP-binding</keyword>
<dbReference type="GO" id="GO:0005524">
    <property type="term" value="F:ATP binding"/>
    <property type="evidence" value="ECO:0007669"/>
    <property type="project" value="UniProtKB-KW"/>
</dbReference>
<dbReference type="Gene3D" id="3.30.565.10">
    <property type="entry name" value="Histidine kinase-like ATPase, C-terminal domain"/>
    <property type="match status" value="1"/>
</dbReference>
<evidence type="ECO:0000313" key="2">
    <source>
        <dbReference type="EMBL" id="QQL50239.1"/>
    </source>
</evidence>
<dbReference type="InterPro" id="IPR003594">
    <property type="entry name" value="HATPase_dom"/>
</dbReference>
<reference evidence="2 3" key="1">
    <citation type="submission" date="2020-12" db="EMBL/GenBank/DDBJ databases">
        <title>HMF7856_wgs.fasta genome submission.</title>
        <authorList>
            <person name="Kang H."/>
            <person name="Kim H."/>
            <person name="Joh K."/>
        </authorList>
    </citation>
    <scope>NUCLEOTIDE SEQUENCE [LARGE SCALE GENOMIC DNA]</scope>
    <source>
        <strain evidence="2 3">HMF7856</strain>
    </source>
</reference>
<dbReference type="SUPFAM" id="SSF55874">
    <property type="entry name" value="ATPase domain of HSP90 chaperone/DNA topoisomerase II/histidine kinase"/>
    <property type="match status" value="1"/>
</dbReference>
<feature type="domain" description="Histidine kinase/HSP90-like ATPase" evidence="1">
    <location>
        <begin position="1"/>
        <end position="36"/>
    </location>
</feature>
<keyword evidence="3" id="KW-1185">Reference proteome</keyword>
<protein>
    <submittedName>
        <fullName evidence="2">ATP-binding protein</fullName>
    </submittedName>
</protein>
<dbReference type="EMBL" id="CP066775">
    <property type="protein sequence ID" value="QQL50239.1"/>
    <property type="molecule type" value="Genomic_DNA"/>
</dbReference>
<keyword evidence="2" id="KW-0547">Nucleotide-binding</keyword>
<sequence length="37" mass="4283">MGLFISNQIVEEHEGKIWVTSTECEGTLFYVRLPRAK</sequence>
<dbReference type="KEGG" id="mgik:GO620_001945"/>
<name>A0A6I4HUI7_9SPHI</name>
<accession>A0A6I4HUI7</accession>
<evidence type="ECO:0000313" key="3">
    <source>
        <dbReference type="Proteomes" id="UP000429232"/>
    </source>
</evidence>
<dbReference type="Proteomes" id="UP000429232">
    <property type="component" value="Chromosome"/>
</dbReference>
<proteinExistence type="predicted"/>
<dbReference type="Pfam" id="PF02518">
    <property type="entry name" value="HATPase_c"/>
    <property type="match status" value="1"/>
</dbReference>
<organism evidence="2 3">
    <name type="scientific">Mucilaginibacter ginkgonis</name>
    <dbReference type="NCBI Taxonomy" id="2682091"/>
    <lineage>
        <taxon>Bacteria</taxon>
        <taxon>Pseudomonadati</taxon>
        <taxon>Bacteroidota</taxon>
        <taxon>Sphingobacteriia</taxon>
        <taxon>Sphingobacteriales</taxon>
        <taxon>Sphingobacteriaceae</taxon>
        <taxon>Mucilaginibacter</taxon>
    </lineage>
</organism>
<dbReference type="AlphaFoldDB" id="A0A6I4HUI7"/>
<dbReference type="InterPro" id="IPR036890">
    <property type="entry name" value="HATPase_C_sf"/>
</dbReference>